<dbReference type="PROSITE" id="PS51257">
    <property type="entry name" value="PROKAR_LIPOPROTEIN"/>
    <property type="match status" value="1"/>
</dbReference>
<evidence type="ECO:0000313" key="1">
    <source>
        <dbReference type="EMBL" id="NOV04839.1"/>
    </source>
</evidence>
<dbReference type="InterPro" id="IPR015943">
    <property type="entry name" value="WD40/YVTN_repeat-like_dom_sf"/>
</dbReference>
<accession>A0ABX1ZXR7</accession>
<sequence>MGMGNKKESKKQLIILTIILVTILVAACDNSMAENTSTKQQTLASMAPEEMVDSVPAPVVVLEGFPMPITSGNRIYFYHEGDLTGWTIDRSMTSNNRETLQVYRTDTRGVNWSFTHLPTEQAWEATVDQDHVFASFHQDGASWVMLQSEPTGNISYKTLYRSQDSGATWTYIGDLTSDINGDVTSIMMLEDGSGFITSSYKEKGVVPFYRTTDGGESWKVQEFPHKRDFQVGIAYPAELGADGIGTVRVDYIKEQGSETVCYETNDNGANWHLFETASILRFHSNQAALDTIKRFADNWLAQDEQKVDELMEEGAPILWIEQMKKHRYTFVRAFQPSNDANQDQLCVGLKYQTDAKDDSAIGTMAVCVRKQPNSSEWRVYMLD</sequence>
<keyword evidence="2" id="KW-1185">Reference proteome</keyword>
<gene>
    <name evidence="1" type="ORF">GC097_33250</name>
</gene>
<comment type="caution">
    <text evidence="1">The sequence shown here is derived from an EMBL/GenBank/DDBJ whole genome shotgun (WGS) entry which is preliminary data.</text>
</comment>
<name>A0ABX1ZXR7_9BACL</name>
<dbReference type="Proteomes" id="UP000618579">
    <property type="component" value="Unassembled WGS sequence"/>
</dbReference>
<protein>
    <recommendedName>
        <fullName evidence="3">Exo-alpha-sialidase</fullName>
    </recommendedName>
</protein>
<proteinExistence type="predicted"/>
<organism evidence="1 2">
    <name type="scientific">Paenibacillus planticolens</name>
    <dbReference type="NCBI Taxonomy" id="2654976"/>
    <lineage>
        <taxon>Bacteria</taxon>
        <taxon>Bacillati</taxon>
        <taxon>Bacillota</taxon>
        <taxon>Bacilli</taxon>
        <taxon>Bacillales</taxon>
        <taxon>Paenibacillaceae</taxon>
        <taxon>Paenibacillus</taxon>
    </lineage>
</organism>
<evidence type="ECO:0000313" key="2">
    <source>
        <dbReference type="Proteomes" id="UP000618579"/>
    </source>
</evidence>
<dbReference type="RefSeq" id="WP_171687636.1">
    <property type="nucleotide sequence ID" value="NZ_WHNZ01000086.1"/>
</dbReference>
<dbReference type="SUPFAM" id="SSF110296">
    <property type="entry name" value="Oligoxyloglucan reducing end-specific cellobiohydrolase"/>
    <property type="match status" value="1"/>
</dbReference>
<evidence type="ECO:0008006" key="3">
    <source>
        <dbReference type="Google" id="ProtNLM"/>
    </source>
</evidence>
<dbReference type="CDD" id="cd15482">
    <property type="entry name" value="Sialidase_non-viral"/>
    <property type="match status" value="1"/>
</dbReference>
<reference evidence="1 2" key="1">
    <citation type="submission" date="2019-10" db="EMBL/GenBank/DDBJ databases">
        <title>Description of Paenibacillus pedi sp. nov.</title>
        <authorList>
            <person name="Carlier A."/>
            <person name="Qi S."/>
        </authorList>
    </citation>
    <scope>NUCLEOTIDE SEQUENCE [LARGE SCALE GENOMIC DNA]</scope>
    <source>
        <strain evidence="1 2">LMG 31457</strain>
    </source>
</reference>
<dbReference type="Gene3D" id="2.130.10.10">
    <property type="entry name" value="YVTN repeat-like/Quinoprotein amine dehydrogenase"/>
    <property type="match status" value="1"/>
</dbReference>
<dbReference type="EMBL" id="WHNZ01000086">
    <property type="protein sequence ID" value="NOV04839.1"/>
    <property type="molecule type" value="Genomic_DNA"/>
</dbReference>